<gene>
    <name evidence="3" type="ORF">FHS29_006201</name>
</gene>
<feature type="transmembrane region" description="Helical" evidence="2">
    <location>
        <begin position="431"/>
        <end position="452"/>
    </location>
</feature>
<keyword evidence="4" id="KW-1185">Reference proteome</keyword>
<dbReference type="RefSeq" id="WP_184696582.1">
    <property type="nucleotide sequence ID" value="NZ_JACHJN010000011.1"/>
</dbReference>
<feature type="transmembrane region" description="Helical" evidence="2">
    <location>
        <begin position="401"/>
        <end position="419"/>
    </location>
</feature>
<keyword evidence="2" id="KW-1133">Transmembrane helix</keyword>
<protein>
    <submittedName>
        <fullName evidence="3">Uncharacterized protein</fullName>
    </submittedName>
</protein>
<feature type="region of interest" description="Disordered" evidence="1">
    <location>
        <begin position="682"/>
        <end position="703"/>
    </location>
</feature>
<keyword evidence="2" id="KW-0812">Transmembrane</keyword>
<evidence type="ECO:0000313" key="3">
    <source>
        <dbReference type="EMBL" id="MBB5959580.1"/>
    </source>
</evidence>
<keyword evidence="2" id="KW-0472">Membrane</keyword>
<reference evidence="3 4" key="1">
    <citation type="submission" date="2020-08" db="EMBL/GenBank/DDBJ databases">
        <title>Genomic Encyclopedia of Type Strains, Phase III (KMG-III): the genomes of soil and plant-associated and newly described type strains.</title>
        <authorList>
            <person name="Whitman W."/>
        </authorList>
    </citation>
    <scope>NUCLEOTIDE SEQUENCE [LARGE SCALE GENOMIC DNA]</scope>
    <source>
        <strain evidence="3 4">CECT 8640</strain>
    </source>
</reference>
<feature type="transmembrane region" description="Helical" evidence="2">
    <location>
        <begin position="371"/>
        <end position="389"/>
    </location>
</feature>
<name>A0A841CQT3_9PSEU</name>
<dbReference type="EMBL" id="JACHJN010000011">
    <property type="protein sequence ID" value="MBB5959580.1"/>
    <property type="molecule type" value="Genomic_DNA"/>
</dbReference>
<comment type="caution">
    <text evidence="3">The sequence shown here is derived from an EMBL/GenBank/DDBJ whole genome shotgun (WGS) entry which is preliminary data.</text>
</comment>
<proteinExistence type="predicted"/>
<dbReference type="AlphaFoldDB" id="A0A841CQT3"/>
<accession>A0A841CQT3</accession>
<evidence type="ECO:0000256" key="2">
    <source>
        <dbReference type="SAM" id="Phobius"/>
    </source>
</evidence>
<evidence type="ECO:0000256" key="1">
    <source>
        <dbReference type="SAM" id="MobiDB-lite"/>
    </source>
</evidence>
<feature type="transmembrane region" description="Helical" evidence="2">
    <location>
        <begin position="345"/>
        <end position="365"/>
    </location>
</feature>
<dbReference type="Proteomes" id="UP000547510">
    <property type="component" value="Unassembled WGS sequence"/>
</dbReference>
<sequence>MSADVQVVDLRSADAQRHPTGVRPGTATRLIVVDDSTATSGNHDAYQRIATLGHLRDVVLVIVGPVTRDETRRPSLRPSAALGRTAVVLWVGDERGIRWEGGSDRGRAVDPEDGSGLDDLLGVLRVEQVFDAVVRHLRQVPHQTASPAVDLVHPSLKPAQLRELLARCLGEVARPADVRGGPPETRAELPAVRASVERGSRLERARTEARQRLAHAARTTADLTRWNGAWNPGGRRARESVAHASAALEAHHALVVDAVRLAGPLPPPDDDALAALGVPRPQPVEHKEVGDALGGFLLSTLRSTGSLADTGRELRRLVNGQAGGAGQEAVGTPPPLRRQAAANGWTPVLVLLPFVLLTCLVPAWLPHFGAATGPATAVLWLVAVAFLLANRAAQRPATPPALAVIAAAAVAGVVAGTVLPPPGGVPELVEVVADVLCALAAVGGSLALWRVLAEAWTATLALAPGQRANDRLAELVDGSVVVPQANAAVRRRTADAAMLLAVGCDDVREVFAARAGDGGGGAGHPELLDVIRADLVLVGAASLDDYLAAIGSGASLSVAPEAVTGRAHKLLAEYEDHLLTRGVHQQPPIGDADVRQDVDTAFRQGAADVRRVLGADGREEMTQLCTAADVLRRLDPDWPGVRVVRFAPRRLRNSSEWPGPVVEVDRDVVGLLRLVPLRSGVVRPVQPTTPGEDEPSDGTGGAC</sequence>
<organism evidence="3 4">
    <name type="scientific">Saccharothrix tamanrassetensis</name>
    <dbReference type="NCBI Taxonomy" id="1051531"/>
    <lineage>
        <taxon>Bacteria</taxon>
        <taxon>Bacillati</taxon>
        <taxon>Actinomycetota</taxon>
        <taxon>Actinomycetes</taxon>
        <taxon>Pseudonocardiales</taxon>
        <taxon>Pseudonocardiaceae</taxon>
        <taxon>Saccharothrix</taxon>
    </lineage>
</organism>
<evidence type="ECO:0000313" key="4">
    <source>
        <dbReference type="Proteomes" id="UP000547510"/>
    </source>
</evidence>